<feature type="signal peptide" evidence="1">
    <location>
        <begin position="1"/>
        <end position="20"/>
    </location>
</feature>
<evidence type="ECO:0000313" key="3">
    <source>
        <dbReference type="Proteomes" id="UP001307889"/>
    </source>
</evidence>
<accession>A0ABN7AV95</accession>
<dbReference type="InterPro" id="IPR012464">
    <property type="entry name" value="DUF1676"/>
</dbReference>
<protein>
    <submittedName>
        <fullName evidence="2">Uncharacterized protein</fullName>
    </submittedName>
</protein>
<feature type="chain" id="PRO_5045944715" evidence="1">
    <location>
        <begin position="21"/>
        <end position="178"/>
    </location>
</feature>
<proteinExistence type="predicted"/>
<sequence>MNSGLFILYGALITHTYVESAGPRNLTESKPRSLVTNELEEDWSRDPYVNEADLQCVAGEVSGCIRSKAAGFVGSLFRRHEFLISEEARFVKMAKVSSKPVKMEGFDFSETPRSGETTWSSAIGFLMRRAEEFLKTTALEVDLTPELTENGRYQPRFIDEIYSEVDTLDDKSDKPNSK</sequence>
<gene>
    <name evidence="2" type="ORF">NTJ_08941</name>
</gene>
<evidence type="ECO:0000256" key="1">
    <source>
        <dbReference type="SAM" id="SignalP"/>
    </source>
</evidence>
<reference evidence="2 3" key="1">
    <citation type="submission" date="2023-09" db="EMBL/GenBank/DDBJ databases">
        <title>Nesidiocoris tenuis whole genome shotgun sequence.</title>
        <authorList>
            <person name="Shibata T."/>
            <person name="Shimoda M."/>
            <person name="Kobayashi T."/>
            <person name="Uehara T."/>
        </authorList>
    </citation>
    <scope>NUCLEOTIDE SEQUENCE [LARGE SCALE GENOMIC DNA]</scope>
    <source>
        <strain evidence="2 3">Japan</strain>
    </source>
</reference>
<dbReference type="Proteomes" id="UP001307889">
    <property type="component" value="Chromosome 7"/>
</dbReference>
<organism evidence="2 3">
    <name type="scientific">Nesidiocoris tenuis</name>
    <dbReference type="NCBI Taxonomy" id="355587"/>
    <lineage>
        <taxon>Eukaryota</taxon>
        <taxon>Metazoa</taxon>
        <taxon>Ecdysozoa</taxon>
        <taxon>Arthropoda</taxon>
        <taxon>Hexapoda</taxon>
        <taxon>Insecta</taxon>
        <taxon>Pterygota</taxon>
        <taxon>Neoptera</taxon>
        <taxon>Paraneoptera</taxon>
        <taxon>Hemiptera</taxon>
        <taxon>Heteroptera</taxon>
        <taxon>Panheteroptera</taxon>
        <taxon>Cimicomorpha</taxon>
        <taxon>Miridae</taxon>
        <taxon>Dicyphina</taxon>
        <taxon>Nesidiocoris</taxon>
    </lineage>
</organism>
<name>A0ABN7AV95_9HEMI</name>
<dbReference type="Pfam" id="PF07898">
    <property type="entry name" value="DUF1676"/>
    <property type="match status" value="1"/>
</dbReference>
<keyword evidence="3" id="KW-1185">Reference proteome</keyword>
<evidence type="ECO:0000313" key="2">
    <source>
        <dbReference type="EMBL" id="BES96131.1"/>
    </source>
</evidence>
<keyword evidence="1" id="KW-0732">Signal</keyword>
<dbReference type="EMBL" id="AP028915">
    <property type="protein sequence ID" value="BES96131.1"/>
    <property type="molecule type" value="Genomic_DNA"/>
</dbReference>